<dbReference type="InterPro" id="IPR010001">
    <property type="entry name" value="BofA"/>
</dbReference>
<dbReference type="Pfam" id="PF07441">
    <property type="entry name" value="BofA"/>
    <property type="match status" value="1"/>
</dbReference>
<keyword evidence="1" id="KW-0812">Transmembrane</keyword>
<evidence type="ECO:0000313" key="2">
    <source>
        <dbReference type="EMBL" id="MBE2900146.1"/>
    </source>
</evidence>
<dbReference type="EMBL" id="QKOF01000006">
    <property type="protein sequence ID" value="MBE2900146.1"/>
    <property type="molecule type" value="Genomic_DNA"/>
</dbReference>
<accession>A0A842YLA9</accession>
<organism evidence="2 3">
    <name type="scientific">Methanothermobacter thermautotrophicus</name>
    <name type="common">Methanobacterium thermoformicicum</name>
    <dbReference type="NCBI Taxonomy" id="145262"/>
    <lineage>
        <taxon>Archaea</taxon>
        <taxon>Methanobacteriati</taxon>
        <taxon>Methanobacteriota</taxon>
        <taxon>Methanomada group</taxon>
        <taxon>Methanobacteria</taxon>
        <taxon>Methanobacteriales</taxon>
        <taxon>Methanobacteriaceae</taxon>
        <taxon>Methanothermobacter</taxon>
    </lineage>
</organism>
<comment type="caution">
    <text evidence="2">The sequence shown here is derived from an EMBL/GenBank/DDBJ whole genome shotgun (WGS) entry which is preliminary data.</text>
</comment>
<dbReference type="AlphaFoldDB" id="A0A842YLA9"/>
<protein>
    <submittedName>
        <fullName evidence="2">SigmaK-factor processing regulatory BofA</fullName>
    </submittedName>
</protein>
<feature type="transmembrane region" description="Helical" evidence="1">
    <location>
        <begin position="34"/>
        <end position="57"/>
    </location>
</feature>
<proteinExistence type="predicted"/>
<name>A0A842YLA9_METTF</name>
<dbReference type="OrthoDB" id="379603at2157"/>
<gene>
    <name evidence="2" type="ORF">DNK57_04920</name>
</gene>
<feature type="transmembrane region" description="Helical" evidence="1">
    <location>
        <begin position="63"/>
        <end position="88"/>
    </location>
</feature>
<evidence type="ECO:0000256" key="1">
    <source>
        <dbReference type="SAM" id="Phobius"/>
    </source>
</evidence>
<keyword evidence="1" id="KW-1133">Transmembrane helix</keyword>
<evidence type="ECO:0000313" key="3">
    <source>
        <dbReference type="Proteomes" id="UP000646659"/>
    </source>
</evidence>
<sequence length="89" mass="9045">MEGLPFLILIVIATFIVAGGLASLRILMGLGKRILTVAGNMVAGIILLLAVNILPFINIPINLLTVLVAGFGGITGVGILLIGSIIGLV</sequence>
<reference evidence="2" key="1">
    <citation type="submission" date="2018-06" db="EMBL/GenBank/DDBJ databases">
        <title>Draft genome sequence of Methanothermobacter thermautotrophicus Strain WHS, a thermophilic, hydrogenotrophic methanogen isolated from Washburn Hot Springs in Yellowstone National Park, USA.</title>
        <authorList>
            <person name="Mckay L.J."/>
            <person name="Klingelsmith K."/>
            <person name="Inskeep W.P."/>
            <person name="Fields M.W."/>
        </authorList>
    </citation>
    <scope>NUCLEOTIDE SEQUENCE</scope>
    <source>
        <strain evidence="2">WHS</strain>
    </source>
</reference>
<dbReference type="Proteomes" id="UP000646659">
    <property type="component" value="Unassembled WGS sequence"/>
</dbReference>
<keyword evidence="1" id="KW-0472">Membrane</keyword>
<dbReference type="RefSeq" id="WP_192961931.1">
    <property type="nucleotide sequence ID" value="NZ_QKOF01000006.1"/>
</dbReference>
<feature type="transmembrane region" description="Helical" evidence="1">
    <location>
        <begin position="6"/>
        <end position="27"/>
    </location>
</feature>